<feature type="compositionally biased region" description="Low complexity" evidence="1">
    <location>
        <begin position="60"/>
        <end position="76"/>
    </location>
</feature>
<proteinExistence type="predicted"/>
<keyword evidence="3" id="KW-1185">Reference proteome</keyword>
<sequence>MASLWSGVKLQDVKTQLALRGHQVPDDIIISFLRDAATSSYELPSSAACVGATEEDGETDTASSDSSSEQAQEETALPLEHLSKGVSEEAVQPQSVSAGSTAAGHADIASEAASVEASPGLRKEEAELHVRVPLLASARAGSGIPGQHNKTVGRRDAEVHTLKLRQQLASVAISGGPRRVLSPLNTQNLRRLDSESEGMRLQKEPPSQWQRTTAPPSSTRRSAHARHGKDDVCQPDCGDLKEGLVPPSERRASKPASSRDARHTARDVDIPILNASYLVPARPSFHRVDRVARFRELQEEWSRSSFLKSGGDHSISRRKKEDFANQFAELHAHEQEQHRTCAHDRVLRQADLGATSNVYIIPSAKRRDTLRWETRLRMQLRDENCCGGWQER</sequence>
<gene>
    <name evidence="2" type="ORF">WJX74_001803</name>
</gene>
<feature type="compositionally biased region" description="Polar residues" evidence="1">
    <location>
        <begin position="205"/>
        <end position="220"/>
    </location>
</feature>
<evidence type="ECO:0000313" key="2">
    <source>
        <dbReference type="EMBL" id="KAK9821827.1"/>
    </source>
</evidence>
<comment type="caution">
    <text evidence="2">The sequence shown here is derived from an EMBL/GenBank/DDBJ whole genome shotgun (WGS) entry which is preliminary data.</text>
</comment>
<feature type="region of interest" description="Disordered" evidence="1">
    <location>
        <begin position="47"/>
        <end position="120"/>
    </location>
</feature>
<feature type="region of interest" description="Disordered" evidence="1">
    <location>
        <begin position="177"/>
        <end position="265"/>
    </location>
</feature>
<dbReference type="AlphaFoldDB" id="A0AAW1QK74"/>
<evidence type="ECO:0000256" key="1">
    <source>
        <dbReference type="SAM" id="MobiDB-lite"/>
    </source>
</evidence>
<organism evidence="2 3">
    <name type="scientific">Apatococcus lobatus</name>
    <dbReference type="NCBI Taxonomy" id="904363"/>
    <lineage>
        <taxon>Eukaryota</taxon>
        <taxon>Viridiplantae</taxon>
        <taxon>Chlorophyta</taxon>
        <taxon>core chlorophytes</taxon>
        <taxon>Trebouxiophyceae</taxon>
        <taxon>Chlorellales</taxon>
        <taxon>Chlorellaceae</taxon>
        <taxon>Apatococcus</taxon>
    </lineage>
</organism>
<name>A0AAW1QK74_9CHLO</name>
<dbReference type="EMBL" id="JALJOS010000035">
    <property type="protein sequence ID" value="KAK9821827.1"/>
    <property type="molecule type" value="Genomic_DNA"/>
</dbReference>
<evidence type="ECO:0000313" key="3">
    <source>
        <dbReference type="Proteomes" id="UP001438707"/>
    </source>
</evidence>
<feature type="compositionally biased region" description="Basic and acidic residues" evidence="1">
    <location>
        <begin position="228"/>
        <end position="265"/>
    </location>
</feature>
<protein>
    <submittedName>
        <fullName evidence="2">Uncharacterized protein</fullName>
    </submittedName>
</protein>
<reference evidence="2 3" key="1">
    <citation type="journal article" date="2024" name="Nat. Commun.">
        <title>Phylogenomics reveals the evolutionary origins of lichenization in chlorophyte algae.</title>
        <authorList>
            <person name="Puginier C."/>
            <person name="Libourel C."/>
            <person name="Otte J."/>
            <person name="Skaloud P."/>
            <person name="Haon M."/>
            <person name="Grisel S."/>
            <person name="Petersen M."/>
            <person name="Berrin J.G."/>
            <person name="Delaux P.M."/>
            <person name="Dal Grande F."/>
            <person name="Keller J."/>
        </authorList>
    </citation>
    <scope>NUCLEOTIDE SEQUENCE [LARGE SCALE GENOMIC DNA]</scope>
    <source>
        <strain evidence="2 3">SAG 2145</strain>
    </source>
</reference>
<dbReference type="Proteomes" id="UP001438707">
    <property type="component" value="Unassembled WGS sequence"/>
</dbReference>
<accession>A0AAW1QK74</accession>
<feature type="compositionally biased region" description="Basic and acidic residues" evidence="1">
    <location>
        <begin position="190"/>
        <end position="203"/>
    </location>
</feature>